<dbReference type="InterPro" id="IPR036305">
    <property type="entry name" value="RGS_sf"/>
</dbReference>
<dbReference type="InterPro" id="IPR044926">
    <property type="entry name" value="RGS_subdomain_2"/>
</dbReference>
<dbReference type="Pfam" id="PF00615">
    <property type="entry name" value="RGS"/>
    <property type="match status" value="1"/>
</dbReference>
<dbReference type="Proteomes" id="UP000193719">
    <property type="component" value="Unassembled WGS sequence"/>
</dbReference>
<gene>
    <name evidence="2" type="ORF">BCR36DRAFT_414635</name>
</gene>
<dbReference type="InterPro" id="IPR016137">
    <property type="entry name" value="RGS"/>
</dbReference>
<keyword evidence="3" id="KW-1185">Reference proteome</keyword>
<evidence type="ECO:0000313" key="2">
    <source>
        <dbReference type="EMBL" id="ORX45174.1"/>
    </source>
</evidence>
<feature type="domain" description="RGS" evidence="1">
    <location>
        <begin position="444"/>
        <end position="548"/>
    </location>
</feature>
<protein>
    <recommendedName>
        <fullName evidence="1">RGS domain-containing protein</fullName>
    </recommendedName>
</protein>
<proteinExistence type="predicted"/>
<dbReference type="SUPFAM" id="SSF48097">
    <property type="entry name" value="Regulator of G-protein signaling, RGS"/>
    <property type="match status" value="1"/>
</dbReference>
<comment type="caution">
    <text evidence="2">The sequence shown here is derived from an EMBL/GenBank/DDBJ whole genome shotgun (WGS) entry which is preliminary data.</text>
</comment>
<sequence length="609" mass="70512">MDIIKTVFRIKPRGGNTKYNKNNEFDNIKNEFYIASNEFSKQKLISFYGIEDCAITTGHGSCLKLEYIFGASTISRGSSSTLAASYSTSINTISDSIEDIKNKNKIMKKNSFKKKSSDDKINIAINDTINELKSKLDERNNKIKESNDTIKYDDFNSDETDLFNSLTSSDTIYRQSQKIDKYYSENRLDNNNSSNSIDYLSNNPDVVIDINSLKGENSLPTYLNKSSSSIINNINIHDSSGETNETVPKNEITINIDNATRITTITKEENKKREKDVKYVNELYAEKLKNLNSSLVYSLKSNHTNNSNSSLDADISINDLLISEESLNSKILNSQAKRKVTRSFDYLNSYNKQNPQRNKLYNSNGDSINKIGLFDNQVFLNKLVDRYSPQQRLSVSFNHLYDPLFVSNNLSKHYDVELKYVDLTIKDIYEHGLPYLLRSKRPLIEFCKELIKECQIEILFFVNDVLDFQKKLFVKQSDILKDGKEIYLRYLSNKAICAIEVNQSLKSQCVRDLKSLKKECFHGIALNFYKNLDFIYEEFKTFILKEHYENNTDFDKVLVIQKSDIEKKELENDLIKLVEIYYKSNDEALINKQEYIIERIKCLCQKLLN</sequence>
<dbReference type="Gene3D" id="1.10.167.10">
    <property type="entry name" value="Regulator of G-protein Signalling 4, domain 2"/>
    <property type="match status" value="1"/>
</dbReference>
<accession>A0A1Y1V1U2</accession>
<dbReference type="AlphaFoldDB" id="A0A1Y1V1U2"/>
<reference evidence="2 3" key="1">
    <citation type="submission" date="2016-08" db="EMBL/GenBank/DDBJ databases">
        <title>Genomes of anaerobic fungi encode conserved fungal cellulosomes for biomass hydrolysis.</title>
        <authorList>
            <consortium name="DOE Joint Genome Institute"/>
            <person name="Haitjema C.H."/>
            <person name="Gilmore S.P."/>
            <person name="Henske J.K."/>
            <person name="Solomon K.V."/>
            <person name="De Groot R."/>
            <person name="Kuo A."/>
            <person name="Mondo S.J."/>
            <person name="Salamov A.A."/>
            <person name="Labutti K."/>
            <person name="Zhao Z."/>
            <person name="Chiniquy J."/>
            <person name="Barry K."/>
            <person name="Brewer H.M."/>
            <person name="Purvine S.O."/>
            <person name="Wright A.T."/>
            <person name="Boxma B."/>
            <person name="Van Alen T."/>
            <person name="Hackstein J.H."/>
            <person name="Baker S.E."/>
            <person name="Grigoriev I.V."/>
            <person name="O'Malley M.A."/>
        </authorList>
    </citation>
    <scope>NUCLEOTIDE SEQUENCE [LARGE SCALE GENOMIC DNA]</scope>
    <source>
        <strain evidence="3">finn</strain>
    </source>
</reference>
<organism evidence="2 3">
    <name type="scientific">Piromyces finnis</name>
    <dbReference type="NCBI Taxonomy" id="1754191"/>
    <lineage>
        <taxon>Eukaryota</taxon>
        <taxon>Fungi</taxon>
        <taxon>Fungi incertae sedis</taxon>
        <taxon>Chytridiomycota</taxon>
        <taxon>Chytridiomycota incertae sedis</taxon>
        <taxon>Neocallimastigomycetes</taxon>
        <taxon>Neocallimastigales</taxon>
        <taxon>Neocallimastigaceae</taxon>
        <taxon>Piromyces</taxon>
    </lineage>
</organism>
<evidence type="ECO:0000259" key="1">
    <source>
        <dbReference type="Pfam" id="PF00615"/>
    </source>
</evidence>
<dbReference type="OrthoDB" id="10439860at2759"/>
<reference evidence="2 3" key="2">
    <citation type="submission" date="2016-08" db="EMBL/GenBank/DDBJ databases">
        <title>Pervasive Adenine N6-methylation of Active Genes in Fungi.</title>
        <authorList>
            <consortium name="DOE Joint Genome Institute"/>
            <person name="Mondo S.J."/>
            <person name="Dannebaum R.O."/>
            <person name="Kuo R.C."/>
            <person name="Labutti K."/>
            <person name="Haridas S."/>
            <person name="Kuo A."/>
            <person name="Salamov A."/>
            <person name="Ahrendt S.R."/>
            <person name="Lipzen A."/>
            <person name="Sullivan W."/>
            <person name="Andreopoulos W.B."/>
            <person name="Clum A."/>
            <person name="Lindquist E."/>
            <person name="Daum C."/>
            <person name="Ramamoorthy G.K."/>
            <person name="Gryganskyi A."/>
            <person name="Culley D."/>
            <person name="Magnuson J.K."/>
            <person name="James T.Y."/>
            <person name="O'Malley M.A."/>
            <person name="Stajich J.E."/>
            <person name="Spatafora J.W."/>
            <person name="Visel A."/>
            <person name="Grigoriev I.V."/>
        </authorList>
    </citation>
    <scope>NUCLEOTIDE SEQUENCE [LARGE SCALE GENOMIC DNA]</scope>
    <source>
        <strain evidence="3">finn</strain>
    </source>
</reference>
<name>A0A1Y1V1U2_9FUNG</name>
<dbReference type="EMBL" id="MCFH01000041">
    <property type="protein sequence ID" value="ORX45174.1"/>
    <property type="molecule type" value="Genomic_DNA"/>
</dbReference>
<evidence type="ECO:0000313" key="3">
    <source>
        <dbReference type="Proteomes" id="UP000193719"/>
    </source>
</evidence>